<keyword evidence="3" id="KW-1185">Reference proteome</keyword>
<dbReference type="RefSeq" id="WP_011737667.1">
    <property type="nucleotide sequence ID" value="NC_008610.1"/>
</dbReference>
<dbReference type="KEGG" id="rma:Rmag_0260"/>
<dbReference type="HOGENOM" id="CLU_1979959_0_0_6"/>
<organism evidence="2 3">
    <name type="scientific">Ruthia magnifica subsp. Calyptogena magnifica</name>
    <dbReference type="NCBI Taxonomy" id="413404"/>
    <lineage>
        <taxon>Bacteria</taxon>
        <taxon>Pseudomonadati</taxon>
        <taxon>Pseudomonadota</taxon>
        <taxon>Gammaproteobacteria</taxon>
        <taxon>Candidatus Pseudothioglobaceae</taxon>
        <taxon>Candidatus Ruthturnera</taxon>
    </lineage>
</organism>
<keyword evidence="1" id="KW-0732">Signal</keyword>
<name>A1AVT5_RUTMC</name>
<dbReference type="AlphaFoldDB" id="A1AVT5"/>
<sequence length="126" mass="13853">MINKTLGLVVTFALVGSVMAGGDDLDMGPVEPIFDKVVVKSEHNIDTMILTDTSKVIGQTITGAPVTIAAHEACKDRLNLFNTNIEKFKQALASGFLYNTGPLNEMGTLFSPKRWKDYFFCVENHQ</sequence>
<dbReference type="STRING" id="413404.Rmag_0260"/>
<gene>
    <name evidence="2" type="ordered locus">Rmag_0260</name>
</gene>
<evidence type="ECO:0000256" key="1">
    <source>
        <dbReference type="SAM" id="SignalP"/>
    </source>
</evidence>
<dbReference type="Proteomes" id="UP000002587">
    <property type="component" value="Chromosome"/>
</dbReference>
<evidence type="ECO:0000313" key="2">
    <source>
        <dbReference type="EMBL" id="ABL02042.1"/>
    </source>
</evidence>
<protein>
    <submittedName>
        <fullName evidence="2">Uncharacterized protein</fullName>
    </submittedName>
</protein>
<reference evidence="2 3" key="1">
    <citation type="journal article" date="2007" name="Science">
        <title>The Calyptogena magnifica chemoautotrophic symbiont genome.</title>
        <authorList>
            <person name="Newton I.L.G."/>
            <person name="Woyke T."/>
            <person name="Auchtung T.A."/>
            <person name="Dilly G.F."/>
            <person name="Dutton R.J."/>
            <person name="Fisher M.C."/>
            <person name="Fontanez K.M."/>
            <person name="Lau E."/>
            <person name="Stewart F.J."/>
            <person name="Richardson P.M."/>
            <person name="Barry K.W."/>
            <person name="Saunders E."/>
            <person name="Detter J.C."/>
            <person name="Wu D."/>
            <person name="Eisen J.A."/>
            <person name="Cavanaugh C.M."/>
        </authorList>
    </citation>
    <scope>NUCLEOTIDE SEQUENCE [LARGE SCALE GENOMIC DNA]</scope>
    <source>
        <strain evidence="2 3">Cm</strain>
    </source>
</reference>
<feature type="signal peptide" evidence="1">
    <location>
        <begin position="1"/>
        <end position="20"/>
    </location>
</feature>
<accession>A1AVT5</accession>
<evidence type="ECO:0000313" key="3">
    <source>
        <dbReference type="Proteomes" id="UP000002587"/>
    </source>
</evidence>
<feature type="chain" id="PRO_5002631920" evidence="1">
    <location>
        <begin position="21"/>
        <end position="126"/>
    </location>
</feature>
<proteinExistence type="predicted"/>
<dbReference type="EMBL" id="CP000488">
    <property type="protein sequence ID" value="ABL02042.1"/>
    <property type="molecule type" value="Genomic_DNA"/>
</dbReference>
<dbReference type="OrthoDB" id="9795659at2"/>